<gene>
    <name evidence="2" type="ORF">ACH5RR_018039</name>
</gene>
<dbReference type="Pfam" id="PF14244">
    <property type="entry name" value="Retrotran_gag_3"/>
    <property type="match status" value="1"/>
</dbReference>
<keyword evidence="3" id="KW-1185">Reference proteome</keyword>
<evidence type="ECO:0000313" key="3">
    <source>
        <dbReference type="Proteomes" id="UP001630127"/>
    </source>
</evidence>
<proteinExistence type="predicted"/>
<reference evidence="2 3" key="1">
    <citation type="submission" date="2024-11" db="EMBL/GenBank/DDBJ databases">
        <title>A near-complete genome assembly of Cinchona calisaya.</title>
        <authorList>
            <person name="Lian D.C."/>
            <person name="Zhao X.W."/>
            <person name="Wei L."/>
        </authorList>
    </citation>
    <scope>NUCLEOTIDE SEQUENCE [LARGE SCALE GENOMIC DNA]</scope>
    <source>
        <tissue evidence="2">Nenye</tissue>
    </source>
</reference>
<dbReference type="PANTHER" id="PTHR37610">
    <property type="entry name" value="CCHC-TYPE DOMAIN-CONTAINING PROTEIN"/>
    <property type="match status" value="1"/>
</dbReference>
<dbReference type="PANTHER" id="PTHR37610:SF40">
    <property type="entry name" value="OS01G0909600 PROTEIN"/>
    <property type="match status" value="1"/>
</dbReference>
<dbReference type="Proteomes" id="UP001630127">
    <property type="component" value="Unassembled WGS sequence"/>
</dbReference>
<name>A0ABD2ZKB2_9GENT</name>
<organism evidence="2 3">
    <name type="scientific">Cinchona calisaya</name>
    <dbReference type="NCBI Taxonomy" id="153742"/>
    <lineage>
        <taxon>Eukaryota</taxon>
        <taxon>Viridiplantae</taxon>
        <taxon>Streptophyta</taxon>
        <taxon>Embryophyta</taxon>
        <taxon>Tracheophyta</taxon>
        <taxon>Spermatophyta</taxon>
        <taxon>Magnoliopsida</taxon>
        <taxon>eudicotyledons</taxon>
        <taxon>Gunneridae</taxon>
        <taxon>Pentapetalae</taxon>
        <taxon>asterids</taxon>
        <taxon>lamiids</taxon>
        <taxon>Gentianales</taxon>
        <taxon>Rubiaceae</taxon>
        <taxon>Cinchonoideae</taxon>
        <taxon>Cinchoneae</taxon>
        <taxon>Cinchona</taxon>
    </lineage>
</organism>
<accession>A0ABD2ZKB2</accession>
<dbReference type="InterPro" id="IPR029472">
    <property type="entry name" value="Copia-like_N"/>
</dbReference>
<dbReference type="EMBL" id="JBJUIK010000008">
    <property type="protein sequence ID" value="KAL3519890.1"/>
    <property type="molecule type" value="Genomic_DNA"/>
</dbReference>
<evidence type="ECO:0000259" key="1">
    <source>
        <dbReference type="Pfam" id="PF14244"/>
    </source>
</evidence>
<protein>
    <recommendedName>
        <fullName evidence="1">Retrotransposon Copia-like N-terminal domain-containing protein</fullName>
    </recommendedName>
</protein>
<evidence type="ECO:0000313" key="2">
    <source>
        <dbReference type="EMBL" id="KAL3519890.1"/>
    </source>
</evidence>
<comment type="caution">
    <text evidence="2">The sequence shown here is derived from an EMBL/GenBank/DDBJ whole genome shotgun (WGS) entry which is preliminary data.</text>
</comment>
<feature type="domain" description="Retrotransposon Copia-like N-terminal" evidence="1">
    <location>
        <begin position="1"/>
        <end position="40"/>
    </location>
</feature>
<sequence length="121" mass="13893">MMLVSKPLEGYNYGRWSRAMSISLSAKNKIGFVNGSVKAPTSSDTKFHIWQRCNDMVLSWILNAIHPDLAGSVIYDEMARKFGKTLKRGFHKEMIPEFFRFDKKLLNTNRDTNPSLFTTLS</sequence>
<dbReference type="AlphaFoldDB" id="A0ABD2ZKB2"/>